<dbReference type="AlphaFoldDB" id="A0A1X1I773"/>
<dbReference type="SUPFAM" id="SSF74748">
    <property type="entry name" value="Variable surface antigen VlsE"/>
    <property type="match status" value="1"/>
</dbReference>
<evidence type="ECO:0000256" key="2">
    <source>
        <dbReference type="ARBA" id="ARBA00022525"/>
    </source>
</evidence>
<dbReference type="RefSeq" id="WP_084848998.1">
    <property type="nucleotide sequence ID" value="NZ_NCUI01000022.1"/>
</dbReference>
<feature type="region of interest" description="Disordered" evidence="6">
    <location>
        <begin position="108"/>
        <end position="133"/>
    </location>
</feature>
<dbReference type="EMBL" id="NCUT01000025">
    <property type="protein sequence ID" value="ORO73793.1"/>
    <property type="molecule type" value="Genomic_DNA"/>
</dbReference>
<accession>A0A1X1I773</accession>
<keyword evidence="5" id="KW-0175">Coiled coil</keyword>
<dbReference type="Pfam" id="PF26323">
    <property type="entry name" value="EsxC"/>
    <property type="match status" value="1"/>
</dbReference>
<reference evidence="7 8" key="1">
    <citation type="journal article" date="2016" name="Eur. J. Clin. Microbiol. Infect. Dis.">
        <title>Whole genome sequencing as a tool for phylogenetic analysis of clinical strains of Mitis group streptococci.</title>
        <authorList>
            <person name="Rasmussen L.H."/>
            <person name="Dargis R."/>
            <person name="Hojholt K."/>
            <person name="Christensen J.J."/>
            <person name="Skovgaard O."/>
            <person name="Justesen U.S."/>
            <person name="Rosenvinge F.S."/>
            <person name="Moser C."/>
            <person name="Lukjancenko O."/>
            <person name="Rasmussen S."/>
            <person name="Nielsen X.C."/>
        </authorList>
    </citation>
    <scope>NUCLEOTIDE SEQUENCE [LARGE SCALE GENOMIC DNA]</scope>
    <source>
        <strain evidence="7 8">B_007274_11</strain>
    </source>
</reference>
<dbReference type="Proteomes" id="UP000193160">
    <property type="component" value="Unassembled WGS sequence"/>
</dbReference>
<name>A0A1X1I773_STROR</name>
<evidence type="ECO:0000256" key="6">
    <source>
        <dbReference type="SAM" id="MobiDB-lite"/>
    </source>
</evidence>
<feature type="coiled-coil region" evidence="5">
    <location>
        <begin position="16"/>
        <end position="50"/>
    </location>
</feature>
<protein>
    <submittedName>
        <fullName evidence="7">Uncharacterized protein</fullName>
    </submittedName>
</protein>
<dbReference type="InterPro" id="IPR058928">
    <property type="entry name" value="EsxC"/>
</dbReference>
<gene>
    <name evidence="7" type="ORF">B7712_01175</name>
</gene>
<organism evidence="7 8">
    <name type="scientific">Streptococcus oralis subsp. oralis</name>
    <dbReference type="NCBI Taxonomy" id="1891914"/>
    <lineage>
        <taxon>Bacteria</taxon>
        <taxon>Bacillati</taxon>
        <taxon>Bacillota</taxon>
        <taxon>Bacilli</taxon>
        <taxon>Lactobacillales</taxon>
        <taxon>Streptococcaceae</taxon>
        <taxon>Streptococcus</taxon>
    </lineage>
</organism>
<keyword evidence="2" id="KW-0964">Secreted</keyword>
<evidence type="ECO:0000256" key="4">
    <source>
        <dbReference type="ARBA" id="ARBA00093779"/>
    </source>
</evidence>
<keyword evidence="8" id="KW-1185">Reference proteome</keyword>
<comment type="similarity">
    <text evidence="4">Belongs to the EsxC family.</text>
</comment>
<evidence type="ECO:0000256" key="5">
    <source>
        <dbReference type="SAM" id="Coils"/>
    </source>
</evidence>
<feature type="compositionally biased region" description="Basic and acidic residues" evidence="6">
    <location>
        <begin position="108"/>
        <end position="126"/>
    </location>
</feature>
<comment type="subcellular location">
    <subcellularLocation>
        <location evidence="1">Secreted</location>
    </subcellularLocation>
</comment>
<evidence type="ECO:0000313" key="8">
    <source>
        <dbReference type="Proteomes" id="UP000193160"/>
    </source>
</evidence>
<evidence type="ECO:0000313" key="7">
    <source>
        <dbReference type="EMBL" id="ORO73793.1"/>
    </source>
</evidence>
<comment type="caution">
    <text evidence="7">The sequence shown here is derived from an EMBL/GenBank/DDBJ whole genome shotgun (WGS) entry which is preliminary data.</text>
</comment>
<keyword evidence="3" id="KW-0843">Virulence</keyword>
<evidence type="ECO:0000256" key="3">
    <source>
        <dbReference type="ARBA" id="ARBA00023026"/>
    </source>
</evidence>
<evidence type="ECO:0000256" key="1">
    <source>
        <dbReference type="ARBA" id="ARBA00004613"/>
    </source>
</evidence>
<proteinExistence type="inferred from homology"/>
<sequence>MSLWDAWFGTDTEKKREQYKALYNDLNSQLKSFKEKLKEMEGKVDSYNNSRPSMSTSFIPEDVFSDSEGRVKGKVDTVRTNQSSDAKSLSSAVDAAYERYKYYDRLAEEERKEREAEARRQAEERKNRNKRRR</sequence>